<dbReference type="Proteomes" id="UP001154322">
    <property type="component" value="Unassembled WGS sequence"/>
</dbReference>
<keyword evidence="4" id="KW-1185">Reference proteome</keyword>
<protein>
    <recommendedName>
        <fullName evidence="5">Tail fiber protein</fullName>
    </recommendedName>
</protein>
<proteinExistence type="predicted"/>
<organism evidence="3 4">
    <name type="scientific">Paenibacillus melissococcoides</name>
    <dbReference type="NCBI Taxonomy" id="2912268"/>
    <lineage>
        <taxon>Bacteria</taxon>
        <taxon>Bacillati</taxon>
        <taxon>Bacillota</taxon>
        <taxon>Bacilli</taxon>
        <taxon>Bacillales</taxon>
        <taxon>Paenibacillaceae</taxon>
        <taxon>Paenibacillus</taxon>
    </lineage>
</organism>
<feature type="coiled-coil region" evidence="1">
    <location>
        <begin position="228"/>
        <end position="258"/>
    </location>
</feature>
<dbReference type="RefSeq" id="WP_213430973.1">
    <property type="nucleotide sequence ID" value="NZ_AP031286.1"/>
</dbReference>
<comment type="caution">
    <text evidence="3">The sequence shown here is derived from an EMBL/GenBank/DDBJ whole genome shotgun (WGS) entry which is preliminary data.</text>
</comment>
<accession>A0ABM9GAD9</accession>
<reference evidence="3" key="1">
    <citation type="submission" date="2022-06" db="EMBL/GenBank/DDBJ databases">
        <authorList>
            <person name="Dietemann V."/>
            <person name="Ory F."/>
            <person name="Dainat B."/>
            <person name="Oberhansli S."/>
        </authorList>
    </citation>
    <scope>NUCLEOTIDE SEQUENCE</scope>
    <source>
        <strain evidence="3">Ena-SAMPLE-TAB-26-04-2022-14:26:32:270-5432</strain>
    </source>
</reference>
<name>A0ABM9GAD9_9BACL</name>
<evidence type="ECO:0000313" key="3">
    <source>
        <dbReference type="EMBL" id="CAH8249035.1"/>
    </source>
</evidence>
<evidence type="ECO:0000256" key="1">
    <source>
        <dbReference type="SAM" id="Coils"/>
    </source>
</evidence>
<feature type="region of interest" description="Disordered" evidence="2">
    <location>
        <begin position="30"/>
        <end position="97"/>
    </location>
</feature>
<keyword evidence="1" id="KW-0175">Coiled coil</keyword>
<gene>
    <name evidence="3" type="ORF">WJ0W_006222</name>
</gene>
<evidence type="ECO:0000256" key="2">
    <source>
        <dbReference type="SAM" id="MobiDB-lite"/>
    </source>
</evidence>
<evidence type="ECO:0008006" key="5">
    <source>
        <dbReference type="Google" id="ProtNLM"/>
    </source>
</evidence>
<evidence type="ECO:0000313" key="4">
    <source>
        <dbReference type="Proteomes" id="UP001154322"/>
    </source>
</evidence>
<feature type="region of interest" description="Disordered" evidence="2">
    <location>
        <begin position="175"/>
        <end position="204"/>
    </location>
</feature>
<sequence>MANRYCNLVGSKKISEDFNNINIGFDKVQQDMDSKSSGDHRHPNATDTMDGFMSAADKAKMDASTASATPGTLAQRDASGRLKAATPSAKTDVARKAEVDSVQADLDGHKADATMHVTEADHDKLGSIEEGAEVNQPAFARVNDIEASEKTDALTFKGGVGIKVTTNPATNEVTITASGESTPGDHGSSHTEHGADPIPNATAKEGGLMSAADKAELDKVAVEVPKQAAELEQQGKQLQEHAAELEDHGQRIDVVESDLANVPGTPLELQPGLQIVEADHDTPFRMGEVKGRTEIREGDGIINVKNPYAIVTGGNLLPPFYEWNGGTSGIFLEPYTQKVVSTGDRMNSATQMPAVEGKTYTLRIEREGDGEIGLDFRDDHNNVLWTSEFVKQDNIIATAPQGTAYMNAWTSAPAAGEFIFRNPMLTVGTEPKPFTPQQRSILAFETELAAHPVDGSNPDTLFMGNDGLPYVLEAWEKVTLDGSYTWRVGGTKIAGAKLVATSSNFTPMVGDEIGVKYDGKLLTVQKTGEFTEGDTVNITPNNLYLSIYNSDSGWGPDYTPTADEIKAYFLGWKMYDGQAHGDGTGVYNRTDGLHKAWTPLDSFDGTAYRGVYSGSGTPKELPCTANATYYVKNRHWQPYRLQYLKAKPTIEPVRNYEMGATLSAGLNMVEVASGIVIREKANPTYVNGYGWYINDKNNGATSFLNYSAAEILAVFKGANVDYSWDLVVTPPPSNAQGLARAVIRESDKNLYDPTAIYHVTYTMLDPTLAAPISGTVAANLRGTVSELVQDVGDIGRRLSVVETQKAEKDNAVVWIKPSLINGWEYFGYGATPGYTKIGNVVHIKGKLRNGTPGTAVFRLPSGYRPKEALLFLCRAYDAGNRSVTVGVDPNGDVSVYDLNAEIHLDGTVFIAEQ</sequence>
<dbReference type="EMBL" id="CALYLO010000014">
    <property type="protein sequence ID" value="CAH8249035.1"/>
    <property type="molecule type" value="Genomic_DNA"/>
</dbReference>
<feature type="compositionally biased region" description="Basic and acidic residues" evidence="2">
    <location>
        <begin position="30"/>
        <end position="44"/>
    </location>
</feature>